<evidence type="ECO:0000256" key="4">
    <source>
        <dbReference type="ARBA" id="ARBA00060591"/>
    </source>
</evidence>
<evidence type="ECO:0000256" key="7">
    <source>
        <dbReference type="ARBA" id="ARBA00068695"/>
    </source>
</evidence>
<dbReference type="InterPro" id="IPR028154">
    <property type="entry name" value="AMP-dep_Lig_C"/>
</dbReference>
<evidence type="ECO:0000256" key="5">
    <source>
        <dbReference type="ARBA" id="ARBA00061566"/>
    </source>
</evidence>
<feature type="domain" description="AMP-dependent synthetase/ligase" evidence="10">
    <location>
        <begin position="77"/>
        <end position="284"/>
    </location>
</feature>
<dbReference type="InterPro" id="IPR042099">
    <property type="entry name" value="ANL_N_sf"/>
</dbReference>
<dbReference type="Gene3D" id="3.40.50.12780">
    <property type="entry name" value="N-terminal domain of ligase-like"/>
    <property type="match status" value="1"/>
</dbReference>
<evidence type="ECO:0000256" key="6">
    <source>
        <dbReference type="ARBA" id="ARBA00066629"/>
    </source>
</evidence>
<comment type="function">
    <text evidence="9">Catalyzes the activation of phenylacetic acid (PA) to phenylacetyl-CoA (PA-CoA).</text>
</comment>
<accession>A0A0N0IQ44</accession>
<dbReference type="GO" id="GO:0047475">
    <property type="term" value="F:phenylacetate-CoA ligase activity"/>
    <property type="evidence" value="ECO:0007669"/>
    <property type="project" value="UniProtKB-EC"/>
</dbReference>
<dbReference type="Gene3D" id="3.30.300.30">
    <property type="match status" value="1"/>
</dbReference>
<dbReference type="AlphaFoldDB" id="A0A0N0IQ44"/>
<dbReference type="Proteomes" id="UP000053099">
    <property type="component" value="Unassembled WGS sequence"/>
</dbReference>
<dbReference type="PANTHER" id="PTHR43845:SF1">
    <property type="entry name" value="BLR5969 PROTEIN"/>
    <property type="match status" value="1"/>
</dbReference>
<dbReference type="SUPFAM" id="SSF56801">
    <property type="entry name" value="Acetyl-CoA synthetase-like"/>
    <property type="match status" value="1"/>
</dbReference>
<dbReference type="EC" id="6.2.1.30" evidence="6 9"/>
<evidence type="ECO:0000313" key="12">
    <source>
        <dbReference type="EMBL" id="KPD28037.1"/>
    </source>
</evidence>
<feature type="domain" description="AMP-dependent ligase C-terminal" evidence="11">
    <location>
        <begin position="334"/>
        <end position="443"/>
    </location>
</feature>
<dbReference type="InterPro" id="IPR011880">
    <property type="entry name" value="PA_CoA_ligase"/>
</dbReference>
<evidence type="ECO:0000256" key="8">
    <source>
        <dbReference type="ARBA" id="ARBA00075111"/>
    </source>
</evidence>
<comment type="catalytic activity">
    <reaction evidence="9">
        <text>2-phenylacetate + ATP + CoA = phenylacetyl-CoA + AMP + diphosphate</text>
        <dbReference type="Rhea" id="RHEA:20956"/>
        <dbReference type="ChEBI" id="CHEBI:18401"/>
        <dbReference type="ChEBI" id="CHEBI:30616"/>
        <dbReference type="ChEBI" id="CHEBI:33019"/>
        <dbReference type="ChEBI" id="CHEBI:57287"/>
        <dbReference type="ChEBI" id="CHEBI:57390"/>
        <dbReference type="ChEBI" id="CHEBI:456215"/>
        <dbReference type="EC" id="6.2.1.30"/>
    </reaction>
</comment>
<comment type="pathway">
    <text evidence="4 9">Aromatic compound metabolism; phenylacetate degradation.</text>
</comment>
<comment type="similarity">
    <text evidence="5 9">Belongs to the phenylacetyl-CoA ligase family.</text>
</comment>
<reference evidence="12 13" key="1">
    <citation type="submission" date="2015-09" db="EMBL/GenBank/DDBJ databases">
        <title>Draft genome sequence of Thermus scotoductus strain K1 isolated from a geothermal spring in Nagorno-Karabakh, Armenia.</title>
        <authorList>
            <person name="Saghatelyan A."/>
            <person name="Poghosyan L."/>
            <person name="Panosyan H."/>
            <person name="Birkeland N.-K."/>
        </authorList>
    </citation>
    <scope>NUCLEOTIDE SEQUENCE [LARGE SCALE GENOMIC DNA]</scope>
    <source>
        <strain evidence="12 13">K1</strain>
    </source>
</reference>
<proteinExistence type="inferred from homology"/>
<sequence length="445" mass="49433">MYQPELETLSREKLRALQEERLSNIVAYVYERVPFYRRLLDEAGVDPKGVRTLEDLPKLPFTKKDHLRENYPFGLFAVPRERLARIHASSGTTGKPTVVGYTKNDLQVFAEVVARSLAAAGAKPGMMLHNAYGYGLFTGGLGLHGGAEALGMTVVPVSGGMTERQLMLIQDFRPEVISCTPSYAQTLAEEFRKRGVSPEELSLEYAVLGAEPWTETIRKQVDEGLGVRSTNIYGLSEIIGPGVANECVEERQGSHIWEDHFLPEVVDPDSGEPLPEGQVGVLVFTTLTKEAMPLLRYWTGDLTFLTYEACSCGRTHVRMGPILGRTDDMLIIRGVNVYPTQVEAVLSGIPEVEPYYQIVVRREGTLDEAELKVEVSEAFFQEIGRKALSDEVIEADHRLHALREKVAHKIKDSIGVSMKVTLLAPGEAPRSEGGKLRRVLDLRKK</sequence>
<evidence type="ECO:0000256" key="9">
    <source>
        <dbReference type="PIRNR" id="PIRNR006444"/>
    </source>
</evidence>
<dbReference type="PIRSF" id="PIRSF006444">
    <property type="entry name" value="PaaK"/>
    <property type="match status" value="1"/>
</dbReference>
<evidence type="ECO:0000259" key="11">
    <source>
        <dbReference type="Pfam" id="PF14535"/>
    </source>
</evidence>
<keyword evidence="2 9" id="KW-0436">Ligase</keyword>
<dbReference type="GO" id="GO:0000166">
    <property type="term" value="F:nucleotide binding"/>
    <property type="evidence" value="ECO:0007669"/>
    <property type="project" value="UniProtKB-KW"/>
</dbReference>
<evidence type="ECO:0000313" key="13">
    <source>
        <dbReference type="Proteomes" id="UP000053099"/>
    </source>
</evidence>
<name>A0A0N0IQ44_THESC</name>
<dbReference type="EMBL" id="LJJR01000029">
    <property type="protein sequence ID" value="KPD28037.1"/>
    <property type="molecule type" value="Genomic_DNA"/>
</dbReference>
<dbReference type="CDD" id="cd05913">
    <property type="entry name" value="PaaK"/>
    <property type="match status" value="1"/>
</dbReference>
<comment type="caution">
    <text evidence="12">The sequence shown here is derived from an EMBL/GenBank/DDBJ whole genome shotgun (WGS) entry which is preliminary data.</text>
</comment>
<dbReference type="Pfam" id="PF14535">
    <property type="entry name" value="AMP-binding_C_2"/>
    <property type="match status" value="1"/>
</dbReference>
<evidence type="ECO:0000256" key="3">
    <source>
        <dbReference type="ARBA" id="ARBA00022741"/>
    </source>
</evidence>
<evidence type="ECO:0000256" key="2">
    <source>
        <dbReference type="ARBA" id="ARBA00022598"/>
    </source>
</evidence>
<dbReference type="UniPathway" id="UPA00930"/>
<dbReference type="PATRIC" id="fig|37636.3.peg.1053"/>
<dbReference type="PANTHER" id="PTHR43845">
    <property type="entry name" value="BLR5969 PROTEIN"/>
    <property type="match status" value="1"/>
</dbReference>
<gene>
    <name evidence="12" type="ORF">AN926_09285</name>
</gene>
<organism evidence="12 13">
    <name type="scientific">Thermus scotoductus</name>
    <dbReference type="NCBI Taxonomy" id="37636"/>
    <lineage>
        <taxon>Bacteria</taxon>
        <taxon>Thermotogati</taxon>
        <taxon>Deinococcota</taxon>
        <taxon>Deinococci</taxon>
        <taxon>Thermales</taxon>
        <taxon>Thermaceae</taxon>
        <taxon>Thermus</taxon>
    </lineage>
</organism>
<comment type="subunit">
    <text evidence="1">Monomer.</text>
</comment>
<protein>
    <recommendedName>
        <fullName evidence="7 9">Phenylacetate-coenzyme A ligase</fullName>
        <ecNumber evidence="6 9">6.2.1.30</ecNumber>
    </recommendedName>
    <alternativeName>
        <fullName evidence="8 9">Phenylacetyl-CoA ligase</fullName>
    </alternativeName>
</protein>
<dbReference type="InterPro" id="IPR045851">
    <property type="entry name" value="AMP-bd_C_sf"/>
</dbReference>
<keyword evidence="3 9" id="KW-0547">Nucleotide-binding</keyword>
<dbReference type="InterPro" id="IPR000873">
    <property type="entry name" value="AMP-dep_synth/lig_dom"/>
</dbReference>
<dbReference type="Pfam" id="PF00501">
    <property type="entry name" value="AMP-binding"/>
    <property type="match status" value="1"/>
</dbReference>
<evidence type="ECO:0000256" key="1">
    <source>
        <dbReference type="ARBA" id="ARBA00011245"/>
    </source>
</evidence>
<evidence type="ECO:0000259" key="10">
    <source>
        <dbReference type="Pfam" id="PF00501"/>
    </source>
</evidence>
<dbReference type="GO" id="GO:0010124">
    <property type="term" value="P:phenylacetate catabolic process"/>
    <property type="evidence" value="ECO:0007669"/>
    <property type="project" value="UniProtKB-UniRule"/>
</dbReference>
<dbReference type="FunFam" id="3.40.50.12780:FF:000016">
    <property type="entry name" value="Phenylacetate-coenzyme A ligase"/>
    <property type="match status" value="1"/>
</dbReference>